<evidence type="ECO:0000256" key="5">
    <source>
        <dbReference type="ARBA" id="ARBA00022692"/>
    </source>
</evidence>
<accession>A0ABQ2N3R5</accession>
<feature type="transmembrane region" description="Helical" evidence="8">
    <location>
        <begin position="224"/>
        <end position="242"/>
    </location>
</feature>
<evidence type="ECO:0000256" key="6">
    <source>
        <dbReference type="ARBA" id="ARBA00022989"/>
    </source>
</evidence>
<dbReference type="Pfam" id="PF03547">
    <property type="entry name" value="Mem_trans"/>
    <property type="match status" value="1"/>
</dbReference>
<keyword evidence="10" id="KW-1185">Reference proteome</keyword>
<dbReference type="InterPro" id="IPR004776">
    <property type="entry name" value="Mem_transp_PIN-like"/>
</dbReference>
<dbReference type="RefSeq" id="WP_188702238.1">
    <property type="nucleotide sequence ID" value="NZ_BMMQ01000008.1"/>
</dbReference>
<feature type="transmembrane region" description="Helical" evidence="8">
    <location>
        <begin position="254"/>
        <end position="274"/>
    </location>
</feature>
<dbReference type="Gene3D" id="1.20.1530.20">
    <property type="match status" value="1"/>
</dbReference>
<evidence type="ECO:0000256" key="4">
    <source>
        <dbReference type="ARBA" id="ARBA00022475"/>
    </source>
</evidence>
<evidence type="ECO:0000256" key="2">
    <source>
        <dbReference type="ARBA" id="ARBA00010145"/>
    </source>
</evidence>
<keyword evidence="3" id="KW-0813">Transport</keyword>
<feature type="transmembrane region" description="Helical" evidence="8">
    <location>
        <begin position="6"/>
        <end position="22"/>
    </location>
</feature>
<feature type="transmembrane region" description="Helical" evidence="8">
    <location>
        <begin position="192"/>
        <end position="212"/>
    </location>
</feature>
<keyword evidence="5 8" id="KW-0812">Transmembrane</keyword>
<evidence type="ECO:0000256" key="1">
    <source>
        <dbReference type="ARBA" id="ARBA00004651"/>
    </source>
</evidence>
<feature type="transmembrane region" description="Helical" evidence="8">
    <location>
        <begin position="34"/>
        <end position="53"/>
    </location>
</feature>
<name>A0ABQ2N3R5_9MICO</name>
<feature type="transmembrane region" description="Helical" evidence="8">
    <location>
        <begin position="286"/>
        <end position="306"/>
    </location>
</feature>
<dbReference type="PANTHER" id="PTHR36838">
    <property type="entry name" value="AUXIN EFFLUX CARRIER FAMILY PROTEIN"/>
    <property type="match status" value="1"/>
</dbReference>
<dbReference type="Proteomes" id="UP000638043">
    <property type="component" value="Unassembled WGS sequence"/>
</dbReference>
<protein>
    <submittedName>
        <fullName evidence="9">Transporter</fullName>
    </submittedName>
</protein>
<dbReference type="InterPro" id="IPR038770">
    <property type="entry name" value="Na+/solute_symporter_sf"/>
</dbReference>
<reference evidence="10" key="1">
    <citation type="journal article" date="2019" name="Int. J. Syst. Evol. Microbiol.">
        <title>The Global Catalogue of Microorganisms (GCM) 10K type strain sequencing project: providing services to taxonomists for standard genome sequencing and annotation.</title>
        <authorList>
            <consortium name="The Broad Institute Genomics Platform"/>
            <consortium name="The Broad Institute Genome Sequencing Center for Infectious Disease"/>
            <person name="Wu L."/>
            <person name="Ma J."/>
        </authorList>
    </citation>
    <scope>NUCLEOTIDE SEQUENCE [LARGE SCALE GENOMIC DNA]</scope>
    <source>
        <strain evidence="10">CGMCC 4.7181</strain>
    </source>
</reference>
<evidence type="ECO:0000256" key="8">
    <source>
        <dbReference type="SAM" id="Phobius"/>
    </source>
</evidence>
<sequence>MLGISTGFAVVGVAIITGYVIGRIDLLGEAGGHVLGRLSFFVLSPFLMFTVLSDADIGMLFSSLLPVSAAAAVSIAVVYLLISKLAWRRLWGDVVVGSLSSMYANANNIGIPIATYLLGNAVFSAPIILMQQLVFTPLALTALDAITSGEKHWWKAVGRVFHNPLVIGSTSGLVMALLDVDLPRIIHDPVQLIANAAVPVILISFGMSLRGQRVLTTPGTRRDALLATVLKVVAMPVVAYLLGRFAFHLNDASLHAVVVLAALPSGQNVFNYAQRYDVGLVLARDAVFLTTVACMPVIVLITVILGS</sequence>
<keyword evidence="6 8" id="KW-1133">Transmembrane helix</keyword>
<dbReference type="EMBL" id="BMMQ01000008">
    <property type="protein sequence ID" value="GGO65864.1"/>
    <property type="molecule type" value="Genomic_DNA"/>
</dbReference>
<evidence type="ECO:0000256" key="3">
    <source>
        <dbReference type="ARBA" id="ARBA00022448"/>
    </source>
</evidence>
<keyword evidence="4" id="KW-1003">Cell membrane</keyword>
<dbReference type="PANTHER" id="PTHR36838:SF3">
    <property type="entry name" value="TRANSPORTER AUXIN EFFLUX CARRIER EC FAMILY"/>
    <property type="match status" value="1"/>
</dbReference>
<evidence type="ECO:0000313" key="10">
    <source>
        <dbReference type="Proteomes" id="UP000638043"/>
    </source>
</evidence>
<organism evidence="9 10">
    <name type="scientific">Microbacterium nanhaiense</name>
    <dbReference type="NCBI Taxonomy" id="1301026"/>
    <lineage>
        <taxon>Bacteria</taxon>
        <taxon>Bacillati</taxon>
        <taxon>Actinomycetota</taxon>
        <taxon>Actinomycetes</taxon>
        <taxon>Micrococcales</taxon>
        <taxon>Microbacteriaceae</taxon>
        <taxon>Microbacterium</taxon>
    </lineage>
</organism>
<feature type="transmembrane region" description="Helical" evidence="8">
    <location>
        <begin position="117"/>
        <end position="140"/>
    </location>
</feature>
<feature type="transmembrane region" description="Helical" evidence="8">
    <location>
        <begin position="160"/>
        <end position="180"/>
    </location>
</feature>
<feature type="transmembrane region" description="Helical" evidence="8">
    <location>
        <begin position="59"/>
        <end position="82"/>
    </location>
</feature>
<comment type="caution">
    <text evidence="9">The sequence shown here is derived from an EMBL/GenBank/DDBJ whole genome shotgun (WGS) entry which is preliminary data.</text>
</comment>
<comment type="similarity">
    <text evidence="2">Belongs to the auxin efflux carrier (TC 2.A.69) family.</text>
</comment>
<proteinExistence type="inferred from homology"/>
<comment type="subcellular location">
    <subcellularLocation>
        <location evidence="1">Cell membrane</location>
        <topology evidence="1">Multi-pass membrane protein</topology>
    </subcellularLocation>
</comment>
<evidence type="ECO:0000256" key="7">
    <source>
        <dbReference type="ARBA" id="ARBA00023136"/>
    </source>
</evidence>
<keyword evidence="7 8" id="KW-0472">Membrane</keyword>
<evidence type="ECO:0000313" key="9">
    <source>
        <dbReference type="EMBL" id="GGO65864.1"/>
    </source>
</evidence>
<gene>
    <name evidence="9" type="ORF">GCM10010910_23970</name>
</gene>